<reference evidence="2 3" key="1">
    <citation type="submission" date="2016-08" db="EMBL/GenBank/DDBJ databases">
        <title>Genome of Bacillus solimangrovi GH2-4.</title>
        <authorList>
            <person name="Lim S."/>
            <person name="Kim B.-C."/>
        </authorList>
    </citation>
    <scope>NUCLEOTIDE SEQUENCE [LARGE SCALE GENOMIC DNA]</scope>
    <source>
        <strain evidence="2 3">GH2-4</strain>
    </source>
</reference>
<dbReference type="InterPro" id="IPR029471">
    <property type="entry name" value="HNH_5"/>
</dbReference>
<proteinExistence type="predicted"/>
<dbReference type="Proteomes" id="UP000095209">
    <property type="component" value="Unassembled WGS sequence"/>
</dbReference>
<sequence length="330" mass="38650">MNKNEVKEHIRFYMDNYNIYPRTLKTENIGNRDKQFIGDKNKRKCRFCGKEKEETTFKKVAHAIPELVGNKVLISFEECDECNKVFSKLESELANYLSFERSTTGIRGKTGIPTYKHKNGLRIEHDKEKSNRFIIQDYIDSGNIVDDATDNSFTIKGERFPFIPMAVYKCFVKMALSIMPKHYLPYFWETFEWIREEDHSQHGKVVCKVFEQFIPGGKPFADIEMFLAIRKWESREKTPFGIFLICFGNFCYQVYLPFAGPDTIESELEESQETLKYLLLPCKYALVLPEGTIHTISKDFSSSEKTKGQTIDITYSYDKKEVLREFKNES</sequence>
<comment type="caution">
    <text evidence="2">The sequence shown here is derived from an EMBL/GenBank/DDBJ whole genome shotgun (WGS) entry which is preliminary data.</text>
</comment>
<dbReference type="STRING" id="1305675.BFG57_08150"/>
<accession>A0A1E5LK01</accession>
<evidence type="ECO:0000313" key="2">
    <source>
        <dbReference type="EMBL" id="OEH94423.1"/>
    </source>
</evidence>
<dbReference type="EMBL" id="MJEH01000002">
    <property type="protein sequence ID" value="OEH94423.1"/>
    <property type="molecule type" value="Genomic_DNA"/>
</dbReference>
<dbReference type="AlphaFoldDB" id="A0A1E5LK01"/>
<dbReference type="Pfam" id="PF14279">
    <property type="entry name" value="HNH_5"/>
    <property type="match status" value="1"/>
</dbReference>
<evidence type="ECO:0000259" key="1">
    <source>
        <dbReference type="Pfam" id="PF14279"/>
    </source>
</evidence>
<gene>
    <name evidence="2" type="ORF">BFG57_08150</name>
</gene>
<organism evidence="2 3">
    <name type="scientific">Bacillus solimangrovi</name>
    <dbReference type="NCBI Taxonomy" id="1305675"/>
    <lineage>
        <taxon>Bacteria</taxon>
        <taxon>Bacillati</taxon>
        <taxon>Bacillota</taxon>
        <taxon>Bacilli</taxon>
        <taxon>Bacillales</taxon>
        <taxon>Bacillaceae</taxon>
        <taxon>Bacillus</taxon>
    </lineage>
</organism>
<evidence type="ECO:0000313" key="3">
    <source>
        <dbReference type="Proteomes" id="UP000095209"/>
    </source>
</evidence>
<dbReference type="RefSeq" id="WP_069715570.1">
    <property type="nucleotide sequence ID" value="NZ_MJEH01000002.1"/>
</dbReference>
<feature type="domain" description="HNH endonuclease 5" evidence="1">
    <location>
        <begin position="45"/>
        <end position="93"/>
    </location>
</feature>
<dbReference type="OrthoDB" id="255953at2"/>
<keyword evidence="3" id="KW-1185">Reference proteome</keyword>
<protein>
    <recommendedName>
        <fullName evidence="1">HNH endonuclease 5 domain-containing protein</fullName>
    </recommendedName>
</protein>
<name>A0A1E5LK01_9BACI</name>